<keyword evidence="3" id="KW-1185">Reference proteome</keyword>
<dbReference type="CDD" id="cd18809">
    <property type="entry name" value="SF1_C_RecD"/>
    <property type="match status" value="1"/>
</dbReference>
<dbReference type="GO" id="GO:0006281">
    <property type="term" value="P:DNA repair"/>
    <property type="evidence" value="ECO:0007669"/>
    <property type="project" value="InterPro"/>
</dbReference>
<reference evidence="2 3" key="1">
    <citation type="submission" date="2016-10" db="EMBL/GenBank/DDBJ databases">
        <authorList>
            <person name="de Groot N.N."/>
        </authorList>
    </citation>
    <scope>NUCLEOTIDE SEQUENCE [LARGE SCALE GENOMIC DNA]</scope>
    <source>
        <strain evidence="2 3">DSM 26130</strain>
    </source>
</reference>
<dbReference type="Pfam" id="PF14493">
    <property type="entry name" value="HTH_40"/>
    <property type="match status" value="1"/>
</dbReference>
<dbReference type="SUPFAM" id="SSF52540">
    <property type="entry name" value="P-loop containing nucleoside triphosphate hydrolases"/>
    <property type="match status" value="2"/>
</dbReference>
<sequence>MENRIFNDIGTLALDFINHTSRNVFLTGGAGTGKTTFLKFLKGNTHKKMAIAAPTGVAAINAGGTTIHTLFGLPLRLLDDAAIKNIRLTGDSKLLLRELELLVIDEVSMLRADVLDAMDYLLQEVRQVQRPLGGLQVVFIGDMFQLPPVENQQDAELLQGLYPSLYFTDAKVCPTLDILMLELTEVHRQSDPVFIDLLNAIRKGNLSGNELDQLNGMYCQDWTEKNAIILTTHNRHALQFNEQQMSRLPGLVHSFTAEISGEFSDDRFPVDRVLNLKLGCRVMIIKNDHSANRQFFNGKIGLVTAISDNEIGVKFDDSISVVLERETWSNVSYTVPRESYILKEEILGVFRQFPLKLAWSITVHKSQGLTFEKAVIDVADAFTSGQVYVALSRIKSIEGLFLKSRIPLSAIIKPPVVESVFQRGQDITALNMFLLEGKKAYIKNLLLNTFNWQSLKVAIEQNILLNPTFKSLREPLERLDRYASSFSKEISKRIVVEGHPDWQALGSRVAQAEGYFIKEINATCIDPLKDFVKKNKDDFIFRGEVNLVKSKIRLFQNKAQGIILAKKVVEGIGEKISYAPIDTVEAYTKQVLIDKIKQDLPQLSGSVPTEAQSLQFFQMGKSIPEIAAARSLGIPAIEYHLASYLPTGEINLVDIIPQKILDELLPHLDEMPSSSIAQLRPIVGGRLSMGQLQALSIYLRR</sequence>
<evidence type="ECO:0000313" key="3">
    <source>
        <dbReference type="Proteomes" id="UP000198598"/>
    </source>
</evidence>
<name>A0A1I2BAI9_9BACT</name>
<protein>
    <submittedName>
        <fullName evidence="2">Helix-turn-helix domain-containing protein</fullName>
    </submittedName>
</protein>
<evidence type="ECO:0000259" key="1">
    <source>
        <dbReference type="SMART" id="SM00382"/>
    </source>
</evidence>
<dbReference type="PANTHER" id="PTHR47642">
    <property type="entry name" value="ATP-DEPENDENT DNA HELICASE"/>
    <property type="match status" value="1"/>
</dbReference>
<dbReference type="Pfam" id="PF05970">
    <property type="entry name" value="PIF1"/>
    <property type="match status" value="1"/>
</dbReference>
<dbReference type="EMBL" id="FOLQ01000015">
    <property type="protein sequence ID" value="SFE53155.1"/>
    <property type="molecule type" value="Genomic_DNA"/>
</dbReference>
<dbReference type="Proteomes" id="UP000198598">
    <property type="component" value="Unassembled WGS sequence"/>
</dbReference>
<dbReference type="InterPro" id="IPR051055">
    <property type="entry name" value="PIF1_helicase"/>
</dbReference>
<proteinExistence type="predicted"/>
<organism evidence="2 3">
    <name type="scientific">Spirosoma endophyticum</name>
    <dbReference type="NCBI Taxonomy" id="662367"/>
    <lineage>
        <taxon>Bacteria</taxon>
        <taxon>Pseudomonadati</taxon>
        <taxon>Bacteroidota</taxon>
        <taxon>Cytophagia</taxon>
        <taxon>Cytophagales</taxon>
        <taxon>Cytophagaceae</taxon>
        <taxon>Spirosoma</taxon>
    </lineage>
</organism>
<dbReference type="RefSeq" id="WP_093831863.1">
    <property type="nucleotide sequence ID" value="NZ_FOLQ01000015.1"/>
</dbReference>
<feature type="domain" description="AAA+ ATPase" evidence="1">
    <location>
        <begin position="20"/>
        <end position="274"/>
    </location>
</feature>
<dbReference type="SMART" id="SM00382">
    <property type="entry name" value="AAA"/>
    <property type="match status" value="1"/>
</dbReference>
<accession>A0A1I2BAI9</accession>
<dbReference type="InterPro" id="IPR010285">
    <property type="entry name" value="DNA_helicase_pif1-like_DEAD"/>
</dbReference>
<dbReference type="GO" id="GO:0003678">
    <property type="term" value="F:DNA helicase activity"/>
    <property type="evidence" value="ECO:0007669"/>
    <property type="project" value="InterPro"/>
</dbReference>
<dbReference type="InterPro" id="IPR029491">
    <property type="entry name" value="Helicase_HTH"/>
</dbReference>
<gene>
    <name evidence="2" type="ORF">SAMN05216167_11543</name>
</gene>
<dbReference type="AlphaFoldDB" id="A0A1I2BAI9"/>
<dbReference type="PANTHER" id="PTHR47642:SF7">
    <property type="entry name" value="ATP-DEPENDENT DNA HELICASE PIF1"/>
    <property type="match status" value="1"/>
</dbReference>
<dbReference type="Gene3D" id="3.40.50.300">
    <property type="entry name" value="P-loop containing nucleotide triphosphate hydrolases"/>
    <property type="match status" value="2"/>
</dbReference>
<dbReference type="GO" id="GO:0000723">
    <property type="term" value="P:telomere maintenance"/>
    <property type="evidence" value="ECO:0007669"/>
    <property type="project" value="InterPro"/>
</dbReference>
<dbReference type="InterPro" id="IPR003593">
    <property type="entry name" value="AAA+_ATPase"/>
</dbReference>
<dbReference type="FunFam" id="3.40.50.300:FF:001498">
    <property type="entry name" value="ATP-dependent DNA helicase"/>
    <property type="match status" value="1"/>
</dbReference>
<evidence type="ECO:0000313" key="2">
    <source>
        <dbReference type="EMBL" id="SFE53155.1"/>
    </source>
</evidence>
<dbReference type="Gene3D" id="2.30.30.940">
    <property type="match status" value="1"/>
</dbReference>
<dbReference type="STRING" id="662367.SAMN05216167_11543"/>
<dbReference type="OrthoDB" id="9763659at2"/>
<dbReference type="InterPro" id="IPR027417">
    <property type="entry name" value="P-loop_NTPase"/>
</dbReference>